<evidence type="ECO:0000256" key="1">
    <source>
        <dbReference type="SAM" id="SignalP"/>
    </source>
</evidence>
<keyword evidence="3" id="KW-1185">Reference proteome</keyword>
<accession>A0AAJ0G8T3</accession>
<name>A0AAJ0G8T3_9PEZI</name>
<reference evidence="2" key="1">
    <citation type="submission" date="2023-04" db="EMBL/GenBank/DDBJ databases">
        <title>Black Yeasts Isolated from many extreme environments.</title>
        <authorList>
            <person name="Coleine C."/>
            <person name="Stajich J.E."/>
            <person name="Selbmann L."/>
        </authorList>
    </citation>
    <scope>NUCLEOTIDE SEQUENCE</scope>
    <source>
        <strain evidence="2">CCFEE 5312</strain>
    </source>
</reference>
<protein>
    <submittedName>
        <fullName evidence="2">Uncharacterized protein</fullName>
    </submittedName>
</protein>
<dbReference type="EMBL" id="JAWDJX010000049">
    <property type="protein sequence ID" value="KAK3048398.1"/>
    <property type="molecule type" value="Genomic_DNA"/>
</dbReference>
<evidence type="ECO:0000313" key="2">
    <source>
        <dbReference type="EMBL" id="KAK3048398.1"/>
    </source>
</evidence>
<dbReference type="Proteomes" id="UP001271007">
    <property type="component" value="Unassembled WGS sequence"/>
</dbReference>
<keyword evidence="1" id="KW-0732">Signal</keyword>
<organism evidence="2 3">
    <name type="scientific">Extremus antarcticus</name>
    <dbReference type="NCBI Taxonomy" id="702011"/>
    <lineage>
        <taxon>Eukaryota</taxon>
        <taxon>Fungi</taxon>
        <taxon>Dikarya</taxon>
        <taxon>Ascomycota</taxon>
        <taxon>Pezizomycotina</taxon>
        <taxon>Dothideomycetes</taxon>
        <taxon>Dothideomycetidae</taxon>
        <taxon>Mycosphaerellales</taxon>
        <taxon>Extremaceae</taxon>
        <taxon>Extremus</taxon>
    </lineage>
</organism>
<evidence type="ECO:0000313" key="3">
    <source>
        <dbReference type="Proteomes" id="UP001271007"/>
    </source>
</evidence>
<feature type="chain" id="PRO_5042512253" evidence="1">
    <location>
        <begin position="25"/>
        <end position="342"/>
    </location>
</feature>
<feature type="signal peptide" evidence="1">
    <location>
        <begin position="1"/>
        <end position="24"/>
    </location>
</feature>
<comment type="caution">
    <text evidence="2">The sequence shown here is derived from an EMBL/GenBank/DDBJ whole genome shotgun (WGS) entry which is preliminary data.</text>
</comment>
<dbReference type="PROSITE" id="PS51257">
    <property type="entry name" value="PROKAR_LIPOPROTEIN"/>
    <property type="match status" value="1"/>
</dbReference>
<dbReference type="AlphaFoldDB" id="A0AAJ0G8T3"/>
<proteinExistence type="predicted"/>
<gene>
    <name evidence="2" type="ORF">LTR09_010229</name>
</gene>
<sequence>MVQFKIFSFLLASLGCLICGYVSSTDTDFTSPHNALAPAPLENQTSRSSAAQVHTASAGTSAAQVDLWPTIEAYQLSIGNLSEHQHWPLKPTENAAFLDYEGLHFYGHRIDRLLRSASYSTLSSQMIAVVRDTDVDGAERVDARVLELTEVQGGCALYEACFTNSTTRLRDEFVLLYDDTMEEAADRRKEHGTQKSEKLSDNSERASCYAKQVKADHMQRTLDHLESGRPNLEQIHLVSQQRGLCLDHEVREIAQGWTRANASLRKAADERAKLVEDLEIAQQQYSYCNALQSTFDQRVEEEDMYLEELLQAGLREERRQSRERWDQKPTPKWGFAAYFPRW</sequence>